<keyword evidence="2" id="KW-1185">Reference proteome</keyword>
<reference evidence="1" key="2">
    <citation type="submission" date="2021-12" db="EMBL/GenBank/DDBJ databases">
        <title>Resequencing data analysis of finger millet.</title>
        <authorList>
            <person name="Hatakeyama M."/>
            <person name="Aluri S."/>
            <person name="Balachadran M.T."/>
            <person name="Sivarajan S.R."/>
            <person name="Poveda L."/>
            <person name="Shimizu-Inatsugi R."/>
            <person name="Schlapbach R."/>
            <person name="Sreeman S.M."/>
            <person name="Shimizu K.K."/>
        </authorList>
    </citation>
    <scope>NUCLEOTIDE SEQUENCE</scope>
</reference>
<dbReference type="EMBL" id="BQKI01000001">
    <property type="protein sequence ID" value="GJM84435.1"/>
    <property type="molecule type" value="Genomic_DNA"/>
</dbReference>
<reference evidence="1" key="1">
    <citation type="journal article" date="2018" name="DNA Res.">
        <title>Multiple hybrid de novo genome assembly of finger millet, an orphan allotetraploid crop.</title>
        <authorList>
            <person name="Hatakeyama M."/>
            <person name="Aluri S."/>
            <person name="Balachadran M.T."/>
            <person name="Sivarajan S.R."/>
            <person name="Patrignani A."/>
            <person name="Gruter S."/>
            <person name="Poveda L."/>
            <person name="Shimizu-Inatsugi R."/>
            <person name="Baeten J."/>
            <person name="Francoijs K.J."/>
            <person name="Nataraja K.N."/>
            <person name="Reddy Y.A.N."/>
            <person name="Phadnis S."/>
            <person name="Ravikumar R.L."/>
            <person name="Schlapbach R."/>
            <person name="Sreeman S.M."/>
            <person name="Shimizu K.K."/>
        </authorList>
    </citation>
    <scope>NUCLEOTIDE SEQUENCE</scope>
</reference>
<dbReference type="GO" id="GO:0009409">
    <property type="term" value="P:response to cold"/>
    <property type="evidence" value="ECO:0007669"/>
    <property type="project" value="InterPro"/>
</dbReference>
<gene>
    <name evidence="1" type="primary">ga00103</name>
    <name evidence="1" type="ORF">PR202_ga00103</name>
</gene>
<dbReference type="PANTHER" id="PTHR33676">
    <property type="entry name" value="COLD REGULATED PROTEIN 27"/>
    <property type="match status" value="1"/>
</dbReference>
<sequence length="148" mass="16684">MSAGWTNERHSTYISSMEASFVDQLYGHDKHGIDVMRSQLVGSGFKLIRDSVCKNIRFQEVDACKGDFVGSGLPDNLLIRRFRPRNAGTNHHGHVAEDSVDDYGSGTDTVREKVRIHGREVRGLAQENLIGKRLLLYYVACKLFQTDK</sequence>
<organism evidence="1 2">
    <name type="scientific">Eleusine coracana subsp. coracana</name>
    <dbReference type="NCBI Taxonomy" id="191504"/>
    <lineage>
        <taxon>Eukaryota</taxon>
        <taxon>Viridiplantae</taxon>
        <taxon>Streptophyta</taxon>
        <taxon>Embryophyta</taxon>
        <taxon>Tracheophyta</taxon>
        <taxon>Spermatophyta</taxon>
        <taxon>Magnoliopsida</taxon>
        <taxon>Liliopsida</taxon>
        <taxon>Poales</taxon>
        <taxon>Poaceae</taxon>
        <taxon>PACMAD clade</taxon>
        <taxon>Chloridoideae</taxon>
        <taxon>Cynodonteae</taxon>
        <taxon>Eleusininae</taxon>
        <taxon>Eleusine</taxon>
    </lineage>
</organism>
<dbReference type="GO" id="GO:0042752">
    <property type="term" value="P:regulation of circadian rhythm"/>
    <property type="evidence" value="ECO:0007669"/>
    <property type="project" value="InterPro"/>
</dbReference>
<comment type="caution">
    <text evidence="1">The sequence shown here is derived from an EMBL/GenBank/DDBJ whole genome shotgun (WGS) entry which is preliminary data.</text>
</comment>
<dbReference type="Proteomes" id="UP001054889">
    <property type="component" value="Unassembled WGS sequence"/>
</dbReference>
<dbReference type="AlphaFoldDB" id="A0AAV5BB37"/>
<proteinExistence type="predicted"/>
<evidence type="ECO:0000313" key="2">
    <source>
        <dbReference type="Proteomes" id="UP001054889"/>
    </source>
</evidence>
<dbReference type="PANTHER" id="PTHR33676:SF12">
    <property type="entry name" value="EXPRESSED PROTEIN"/>
    <property type="match status" value="1"/>
</dbReference>
<name>A0AAV5BB37_ELECO</name>
<protein>
    <submittedName>
        <fullName evidence="1">Uncharacterized protein</fullName>
    </submittedName>
</protein>
<dbReference type="InterPro" id="IPR044678">
    <property type="entry name" value="COR27/28"/>
</dbReference>
<accession>A0AAV5BB37</accession>
<evidence type="ECO:0000313" key="1">
    <source>
        <dbReference type="EMBL" id="GJM84435.1"/>
    </source>
</evidence>